<evidence type="ECO:0000313" key="2">
    <source>
        <dbReference type="EMBL" id="CAH2093848.1"/>
    </source>
</evidence>
<name>A0AAU9U3X0_EUPED</name>
<dbReference type="Proteomes" id="UP001153954">
    <property type="component" value="Unassembled WGS sequence"/>
</dbReference>
<sequence length="100" mass="11429">MSENYTWRSTIAAVKRQYEDDHARTSKISPPRTRARPTGGKTGRPRDEALILAVEEIFAYIENSDDCQFTLGELKNVCKNSNIDNRTVKLRLKLTLNRAC</sequence>
<comment type="caution">
    <text evidence="2">The sequence shown here is derived from an EMBL/GenBank/DDBJ whole genome shotgun (WGS) entry which is preliminary data.</text>
</comment>
<accession>A0AAU9U3X0</accession>
<dbReference type="AlphaFoldDB" id="A0AAU9U3X0"/>
<organism evidence="2 3">
    <name type="scientific">Euphydryas editha</name>
    <name type="common">Edith's checkerspot</name>
    <dbReference type="NCBI Taxonomy" id="104508"/>
    <lineage>
        <taxon>Eukaryota</taxon>
        <taxon>Metazoa</taxon>
        <taxon>Ecdysozoa</taxon>
        <taxon>Arthropoda</taxon>
        <taxon>Hexapoda</taxon>
        <taxon>Insecta</taxon>
        <taxon>Pterygota</taxon>
        <taxon>Neoptera</taxon>
        <taxon>Endopterygota</taxon>
        <taxon>Lepidoptera</taxon>
        <taxon>Glossata</taxon>
        <taxon>Ditrysia</taxon>
        <taxon>Papilionoidea</taxon>
        <taxon>Nymphalidae</taxon>
        <taxon>Nymphalinae</taxon>
        <taxon>Euphydryas</taxon>
    </lineage>
</organism>
<evidence type="ECO:0000256" key="1">
    <source>
        <dbReference type="SAM" id="MobiDB-lite"/>
    </source>
</evidence>
<gene>
    <name evidence="2" type="ORF">EEDITHA_LOCUS9474</name>
</gene>
<keyword evidence="3" id="KW-1185">Reference proteome</keyword>
<reference evidence="2" key="1">
    <citation type="submission" date="2022-03" db="EMBL/GenBank/DDBJ databases">
        <authorList>
            <person name="Tunstrom K."/>
        </authorList>
    </citation>
    <scope>NUCLEOTIDE SEQUENCE</scope>
</reference>
<feature type="region of interest" description="Disordered" evidence="1">
    <location>
        <begin position="18"/>
        <end position="45"/>
    </location>
</feature>
<dbReference type="EMBL" id="CAKOGL010000013">
    <property type="protein sequence ID" value="CAH2093848.1"/>
    <property type="molecule type" value="Genomic_DNA"/>
</dbReference>
<proteinExistence type="predicted"/>
<protein>
    <submittedName>
        <fullName evidence="2">Uncharacterized protein</fullName>
    </submittedName>
</protein>
<evidence type="ECO:0000313" key="3">
    <source>
        <dbReference type="Proteomes" id="UP001153954"/>
    </source>
</evidence>